<dbReference type="PANTHER" id="PTHR43685">
    <property type="entry name" value="GLYCOSYLTRANSFERASE"/>
    <property type="match status" value="1"/>
</dbReference>
<keyword evidence="3" id="KW-1185">Reference proteome</keyword>
<dbReference type="RefSeq" id="WP_342448564.1">
    <property type="nucleotide sequence ID" value="NZ_JAATJA010000001.1"/>
</dbReference>
<evidence type="ECO:0000259" key="1">
    <source>
        <dbReference type="Pfam" id="PF00535"/>
    </source>
</evidence>
<sequence>MSESGMKGTGREIIVTAIVSAYRCERFLRGCLDDLLGQTIGERLEIIVIDSGSPENESAIVEEYRRSHPNVRLIRTEERETIYAAWTRGARAATGRYLTNANADDRHRSDAFEVMARTLDENPDVALVYANSRITATPNQTFADCTPIGATDWPEFDRREFFRYNFVGPHPMWRRSLHGTYGYFDRDFEVCGDYEFWLRIARRENFRLIPEVLGLYFLSPETAERRDKLRSRNETLLARKRYRMNE</sequence>
<keyword evidence="2" id="KW-0808">Transferase</keyword>
<dbReference type="Proteomes" id="UP000580856">
    <property type="component" value="Unassembled WGS sequence"/>
</dbReference>
<name>A0A846QKA4_9BACT</name>
<organism evidence="2 3">
    <name type="scientific">Desulfobaculum xiamenense</name>
    <dbReference type="NCBI Taxonomy" id="995050"/>
    <lineage>
        <taxon>Bacteria</taxon>
        <taxon>Pseudomonadati</taxon>
        <taxon>Thermodesulfobacteriota</taxon>
        <taxon>Desulfovibrionia</taxon>
        <taxon>Desulfovibrionales</taxon>
        <taxon>Desulfovibrionaceae</taxon>
        <taxon>Desulfobaculum</taxon>
    </lineage>
</organism>
<dbReference type="SUPFAM" id="SSF53448">
    <property type="entry name" value="Nucleotide-diphospho-sugar transferases"/>
    <property type="match status" value="1"/>
</dbReference>
<dbReference type="Gene3D" id="3.90.550.10">
    <property type="entry name" value="Spore Coat Polysaccharide Biosynthesis Protein SpsA, Chain A"/>
    <property type="match status" value="1"/>
</dbReference>
<evidence type="ECO:0000313" key="3">
    <source>
        <dbReference type="Proteomes" id="UP000580856"/>
    </source>
</evidence>
<dbReference type="EMBL" id="JAATJA010000001">
    <property type="protein sequence ID" value="NJB66613.1"/>
    <property type="molecule type" value="Genomic_DNA"/>
</dbReference>
<feature type="domain" description="Glycosyltransferase 2-like" evidence="1">
    <location>
        <begin position="17"/>
        <end position="133"/>
    </location>
</feature>
<comment type="caution">
    <text evidence="2">The sequence shown here is derived from an EMBL/GenBank/DDBJ whole genome shotgun (WGS) entry which is preliminary data.</text>
</comment>
<evidence type="ECO:0000313" key="2">
    <source>
        <dbReference type="EMBL" id="NJB66613.1"/>
    </source>
</evidence>
<dbReference type="InterPro" id="IPR001173">
    <property type="entry name" value="Glyco_trans_2-like"/>
</dbReference>
<dbReference type="GO" id="GO:0016740">
    <property type="term" value="F:transferase activity"/>
    <property type="evidence" value="ECO:0007669"/>
    <property type="project" value="UniProtKB-KW"/>
</dbReference>
<dbReference type="PANTHER" id="PTHR43685:SF11">
    <property type="entry name" value="GLYCOSYLTRANSFERASE TAGX-RELATED"/>
    <property type="match status" value="1"/>
</dbReference>
<dbReference type="Pfam" id="PF00535">
    <property type="entry name" value="Glycos_transf_2"/>
    <property type="match status" value="1"/>
</dbReference>
<gene>
    <name evidence="2" type="ORF">GGQ74_000253</name>
</gene>
<reference evidence="2 3" key="1">
    <citation type="submission" date="2020-03" db="EMBL/GenBank/DDBJ databases">
        <title>Genomic Encyclopedia of Type Strains, Phase IV (KMG-IV): sequencing the most valuable type-strain genomes for metagenomic binning, comparative biology and taxonomic classification.</title>
        <authorList>
            <person name="Goeker M."/>
        </authorList>
    </citation>
    <scope>NUCLEOTIDE SEQUENCE [LARGE SCALE GENOMIC DNA]</scope>
    <source>
        <strain evidence="2 3">DSM 24233</strain>
    </source>
</reference>
<proteinExistence type="predicted"/>
<dbReference type="InterPro" id="IPR029044">
    <property type="entry name" value="Nucleotide-diphossugar_trans"/>
</dbReference>
<accession>A0A846QKA4</accession>
<dbReference type="InterPro" id="IPR050834">
    <property type="entry name" value="Glycosyltransf_2"/>
</dbReference>
<dbReference type="AlphaFoldDB" id="A0A846QKA4"/>
<protein>
    <submittedName>
        <fullName evidence="2">Glycosyltransferase involved in cell wall biosynthesis</fullName>
    </submittedName>
</protein>